<name>A0A1Q5PNA1_9ACTO</name>
<evidence type="ECO:0000313" key="1">
    <source>
        <dbReference type="EMBL" id="OKL48945.1"/>
    </source>
</evidence>
<dbReference type="EMBL" id="MQSV01000002">
    <property type="protein sequence ID" value="OKL48945.1"/>
    <property type="molecule type" value="Genomic_DNA"/>
</dbReference>
<keyword evidence="2" id="KW-1185">Reference proteome</keyword>
<reference evidence="1 2" key="1">
    <citation type="submission" date="2016-11" db="EMBL/GenBank/DDBJ databases">
        <title>Actinomyces gypaetusis sp. nov. isolated from the vulture Gypaetus barbatus in Qinghai Tibet Plateau China.</title>
        <authorList>
            <person name="Meng X."/>
        </authorList>
    </citation>
    <scope>NUCLEOTIDE SEQUENCE [LARGE SCALE GENOMIC DNA]</scope>
    <source>
        <strain evidence="1 2">VUL4_2</strain>
    </source>
</reference>
<gene>
    <name evidence="1" type="ORF">BSR29_03645</name>
</gene>
<dbReference type="STRING" id="1921764.BSR28_03215"/>
<accession>A0A1Q5PNA1</accession>
<sequence length="155" mass="17063">MSDASLPSQSDSVEFSRISIPAIAQVLHADNIPYLVESESALMAVSFPAFLEFQIDRVGNLTVTGRWYRTLAGKYGVKAREACAQFNRTHAGPGALTTMLDNGQVQVIARQLVWTHPAVSASQLRAILHDAINQFKDLSTFLDDQFVDPWKEGQA</sequence>
<evidence type="ECO:0000313" key="2">
    <source>
        <dbReference type="Proteomes" id="UP000186785"/>
    </source>
</evidence>
<protein>
    <recommendedName>
        <fullName evidence="3">YbjN domain-containing protein</fullName>
    </recommendedName>
</protein>
<comment type="caution">
    <text evidence="1">The sequence shown here is derived from an EMBL/GenBank/DDBJ whole genome shotgun (WGS) entry which is preliminary data.</text>
</comment>
<dbReference type="RefSeq" id="WP_073713335.1">
    <property type="nucleotide sequence ID" value="NZ_MQSU01000002.1"/>
</dbReference>
<dbReference type="OrthoDB" id="17719at1654"/>
<dbReference type="Proteomes" id="UP000186785">
    <property type="component" value="Unassembled WGS sequence"/>
</dbReference>
<proteinExistence type="predicted"/>
<dbReference type="AlphaFoldDB" id="A0A1Q5PNA1"/>
<organism evidence="1 2">
    <name type="scientific">Boudabousia liubingyangii</name>
    <dbReference type="NCBI Taxonomy" id="1921764"/>
    <lineage>
        <taxon>Bacteria</taxon>
        <taxon>Bacillati</taxon>
        <taxon>Actinomycetota</taxon>
        <taxon>Actinomycetes</taxon>
        <taxon>Actinomycetales</taxon>
        <taxon>Actinomycetaceae</taxon>
        <taxon>Boudabousia</taxon>
    </lineage>
</organism>
<evidence type="ECO:0008006" key="3">
    <source>
        <dbReference type="Google" id="ProtNLM"/>
    </source>
</evidence>